<evidence type="ECO:0000313" key="5">
    <source>
        <dbReference type="Proteomes" id="UP000635477"/>
    </source>
</evidence>
<dbReference type="FunFam" id="3.60.15.10:FF:000033">
    <property type="entry name" value="MBL fold metallo-hydrolase"/>
    <property type="match status" value="1"/>
</dbReference>
<proteinExistence type="predicted"/>
<sequence>MRSFRPRVSPLPEAPGLSKVNRGIRPFHQVKTQTPNATRSLTTNTLTSNISTRQHASHKTRISTSLKLQNVNASRAPYSTQPHATQDPIVHDVFENITGTWQYVVADPSTSSAAIIDPVLDYDPVTQAVTTKTADAILALIKKQGYKVERILETHAHADHLTAASYLQSRLTQEQGHRPPIGIGKRITQVQTRFGQGYGVSTEEYQVVFDKLFDDDETFDIGTLKATAMHLPGHTPDHMGYKIGDNVFCGDSIFHADIGTARCDFPGGSANNLFESGRKLLSLPAQTKIWTGHDYPPEDRGAPVPYMTVQQHREQNKHVKDGITEQEFVALRSERDAKLAAPRLIHQSLQVNIRGGRLPKPDDSGHRMLHLPLRMKVKPWEGDT</sequence>
<dbReference type="InterPro" id="IPR044528">
    <property type="entry name" value="POD-like_MBL-fold"/>
</dbReference>
<protein>
    <recommendedName>
        <fullName evidence="3">Metallo-beta-lactamase domain-containing protein</fullName>
    </recommendedName>
</protein>
<keyword evidence="5" id="KW-1185">Reference proteome</keyword>
<dbReference type="CDD" id="cd07724">
    <property type="entry name" value="POD-like_MBL-fold"/>
    <property type="match status" value="1"/>
</dbReference>
<evidence type="ECO:0000256" key="2">
    <source>
        <dbReference type="SAM" id="MobiDB-lite"/>
    </source>
</evidence>
<reference evidence="4" key="2">
    <citation type="submission" date="2020-05" db="EMBL/GenBank/DDBJ databases">
        <authorList>
            <person name="Kim H.-S."/>
            <person name="Proctor R.H."/>
            <person name="Brown D.W."/>
        </authorList>
    </citation>
    <scope>NUCLEOTIDE SEQUENCE</scope>
    <source>
        <strain evidence="4">NRRL 22465</strain>
    </source>
</reference>
<dbReference type="GO" id="GO:0006749">
    <property type="term" value="P:glutathione metabolic process"/>
    <property type="evidence" value="ECO:0007669"/>
    <property type="project" value="InterPro"/>
</dbReference>
<dbReference type="PANTHER" id="PTHR43084:SF1">
    <property type="entry name" value="PERSULFIDE DIOXYGENASE ETHE1, MITOCHONDRIAL"/>
    <property type="match status" value="1"/>
</dbReference>
<keyword evidence="1" id="KW-0479">Metal-binding</keyword>
<dbReference type="GO" id="GO:0046872">
    <property type="term" value="F:metal ion binding"/>
    <property type="evidence" value="ECO:0007669"/>
    <property type="project" value="UniProtKB-KW"/>
</dbReference>
<dbReference type="EMBL" id="JABEYC010000117">
    <property type="protein sequence ID" value="KAF4982470.1"/>
    <property type="molecule type" value="Genomic_DNA"/>
</dbReference>
<dbReference type="SMART" id="SM00849">
    <property type="entry name" value="Lactamase_B"/>
    <property type="match status" value="1"/>
</dbReference>
<evidence type="ECO:0000313" key="4">
    <source>
        <dbReference type="EMBL" id="KAF4982470.1"/>
    </source>
</evidence>
<feature type="region of interest" description="Disordered" evidence="2">
    <location>
        <begin position="1"/>
        <end position="21"/>
    </location>
</feature>
<dbReference type="InterPro" id="IPR036866">
    <property type="entry name" value="RibonucZ/Hydroxyglut_hydro"/>
</dbReference>
<dbReference type="Pfam" id="PF00753">
    <property type="entry name" value="Lactamase_B"/>
    <property type="match status" value="1"/>
</dbReference>
<evidence type="ECO:0000256" key="1">
    <source>
        <dbReference type="ARBA" id="ARBA00022723"/>
    </source>
</evidence>
<dbReference type="SUPFAM" id="SSF56281">
    <property type="entry name" value="Metallo-hydrolase/oxidoreductase"/>
    <property type="match status" value="1"/>
</dbReference>
<name>A0A8H4XNA2_9HYPO</name>
<dbReference type="AlphaFoldDB" id="A0A8H4XNA2"/>
<dbReference type="GO" id="GO:0070813">
    <property type="term" value="P:hydrogen sulfide metabolic process"/>
    <property type="evidence" value="ECO:0007669"/>
    <property type="project" value="TreeGrafter"/>
</dbReference>
<dbReference type="InterPro" id="IPR001279">
    <property type="entry name" value="Metallo-B-lactamas"/>
</dbReference>
<accession>A0A8H4XNA2</accession>
<evidence type="ECO:0000259" key="3">
    <source>
        <dbReference type="SMART" id="SM00849"/>
    </source>
</evidence>
<dbReference type="PANTHER" id="PTHR43084">
    <property type="entry name" value="PERSULFIDE DIOXYGENASE ETHE1"/>
    <property type="match status" value="1"/>
</dbReference>
<dbReference type="InterPro" id="IPR051682">
    <property type="entry name" value="Mito_Persulfide_Diox"/>
</dbReference>
<gene>
    <name evidence="4" type="ORF">FZEAL_1924</name>
</gene>
<dbReference type="Gene3D" id="3.60.15.10">
    <property type="entry name" value="Ribonuclease Z/Hydroxyacylglutathione hydrolase-like"/>
    <property type="match status" value="1"/>
</dbReference>
<dbReference type="OrthoDB" id="449487at2759"/>
<dbReference type="Proteomes" id="UP000635477">
    <property type="component" value="Unassembled WGS sequence"/>
</dbReference>
<comment type="caution">
    <text evidence="4">The sequence shown here is derived from an EMBL/GenBank/DDBJ whole genome shotgun (WGS) entry which is preliminary data.</text>
</comment>
<dbReference type="GO" id="GO:0050313">
    <property type="term" value="F:sulfur dioxygenase activity"/>
    <property type="evidence" value="ECO:0007669"/>
    <property type="project" value="InterPro"/>
</dbReference>
<feature type="domain" description="Metallo-beta-lactamase" evidence="3">
    <location>
        <begin position="99"/>
        <end position="293"/>
    </location>
</feature>
<reference evidence="4" key="1">
    <citation type="journal article" date="2020" name="BMC Genomics">
        <title>Correction to: Identification and distribution of gene clusters required for synthesis of sphingolipid metabolism inhibitors in diverse species of the filamentous fungus Fusarium.</title>
        <authorList>
            <person name="Kim H.S."/>
            <person name="Lohmar J.M."/>
            <person name="Busman M."/>
            <person name="Brown D.W."/>
            <person name="Naumann T.A."/>
            <person name="Divon H.H."/>
            <person name="Lysoe E."/>
            <person name="Uhlig S."/>
            <person name="Proctor R.H."/>
        </authorList>
    </citation>
    <scope>NUCLEOTIDE SEQUENCE</scope>
    <source>
        <strain evidence="4">NRRL 22465</strain>
    </source>
</reference>
<organism evidence="4 5">
    <name type="scientific">Fusarium zealandicum</name>
    <dbReference type="NCBI Taxonomy" id="1053134"/>
    <lineage>
        <taxon>Eukaryota</taxon>
        <taxon>Fungi</taxon>
        <taxon>Dikarya</taxon>
        <taxon>Ascomycota</taxon>
        <taxon>Pezizomycotina</taxon>
        <taxon>Sordariomycetes</taxon>
        <taxon>Hypocreomycetidae</taxon>
        <taxon>Hypocreales</taxon>
        <taxon>Nectriaceae</taxon>
        <taxon>Fusarium</taxon>
        <taxon>Fusarium staphyleae species complex</taxon>
    </lineage>
</organism>